<dbReference type="Proteomes" id="UP000579605">
    <property type="component" value="Unassembled WGS sequence"/>
</dbReference>
<evidence type="ECO:0000313" key="4">
    <source>
        <dbReference type="Proteomes" id="UP000579605"/>
    </source>
</evidence>
<dbReference type="RefSeq" id="WP_179786591.1">
    <property type="nucleotide sequence ID" value="NZ_BAAARR010000003.1"/>
</dbReference>
<organism evidence="3 4">
    <name type="scientific">Actinopolymorpha rutila</name>
    <dbReference type="NCBI Taxonomy" id="446787"/>
    <lineage>
        <taxon>Bacteria</taxon>
        <taxon>Bacillati</taxon>
        <taxon>Actinomycetota</taxon>
        <taxon>Actinomycetes</taxon>
        <taxon>Propionibacteriales</taxon>
        <taxon>Actinopolymorphaceae</taxon>
        <taxon>Actinopolymorpha</taxon>
    </lineage>
</organism>
<comment type="caution">
    <text evidence="3">The sequence shown here is derived from an EMBL/GenBank/DDBJ whole genome shotgun (WGS) entry which is preliminary data.</text>
</comment>
<keyword evidence="2" id="KW-0472">Membrane</keyword>
<feature type="compositionally biased region" description="Low complexity" evidence="1">
    <location>
        <begin position="182"/>
        <end position="207"/>
    </location>
</feature>
<keyword evidence="4" id="KW-1185">Reference proteome</keyword>
<proteinExistence type="predicted"/>
<accession>A0A852ZAF7</accession>
<protein>
    <submittedName>
        <fullName evidence="3">Uncharacterized protein</fullName>
    </submittedName>
</protein>
<feature type="compositionally biased region" description="Basic and acidic residues" evidence="1">
    <location>
        <begin position="1"/>
        <end position="17"/>
    </location>
</feature>
<feature type="compositionally biased region" description="Pro residues" evidence="1">
    <location>
        <begin position="285"/>
        <end position="308"/>
    </location>
</feature>
<feature type="region of interest" description="Disordered" evidence="1">
    <location>
        <begin position="152"/>
        <end position="308"/>
    </location>
</feature>
<feature type="compositionally biased region" description="Low complexity" evidence="1">
    <location>
        <begin position="272"/>
        <end position="283"/>
    </location>
</feature>
<sequence>MPDDHLSASRAYDDHAVPDAGELASVERSDRWRPGRHRRPRPTLVVASVLSSVVAAGAAATGVGWYVLGGGHDERGTLAASTLRPGGPTQAPAPTGAVRGPLGSTAHAAGEGLWTAQMLPAPFLPAAAQRPGAAGVSLALLGLPATLPNAQPNTLPNALSNPGPGAPTSQEVPPATSPFVLAGGPPMAPGVTGPGTAAPHTATPGQTRTPERPGGRTGDPTATGTPTPTASPTPTDKPEPTRSPTKDPSPTSTPTPTRKPEPTRTPTPTRTPEPTRSPTSDPTPTKKPLPKLPLPLPKSPTIPVPDLP</sequence>
<reference evidence="3 4" key="1">
    <citation type="submission" date="2020-07" db="EMBL/GenBank/DDBJ databases">
        <title>Sequencing the genomes of 1000 actinobacteria strains.</title>
        <authorList>
            <person name="Klenk H.-P."/>
        </authorList>
    </citation>
    <scope>NUCLEOTIDE SEQUENCE [LARGE SCALE GENOMIC DNA]</scope>
    <source>
        <strain evidence="3 4">DSM 18448</strain>
    </source>
</reference>
<keyword evidence="2" id="KW-0812">Transmembrane</keyword>
<feature type="region of interest" description="Disordered" evidence="1">
    <location>
        <begin position="1"/>
        <end position="38"/>
    </location>
</feature>
<name>A0A852ZAF7_9ACTN</name>
<feature type="transmembrane region" description="Helical" evidence="2">
    <location>
        <begin position="43"/>
        <end position="68"/>
    </location>
</feature>
<evidence type="ECO:0000256" key="2">
    <source>
        <dbReference type="SAM" id="Phobius"/>
    </source>
</evidence>
<dbReference type="EMBL" id="JACBZH010000001">
    <property type="protein sequence ID" value="NYH88738.1"/>
    <property type="molecule type" value="Genomic_DNA"/>
</dbReference>
<feature type="compositionally biased region" description="Low complexity" evidence="1">
    <location>
        <begin position="218"/>
        <end position="234"/>
    </location>
</feature>
<keyword evidence="2" id="KW-1133">Transmembrane helix</keyword>
<dbReference type="AlphaFoldDB" id="A0A852ZAF7"/>
<feature type="compositionally biased region" description="Low complexity" evidence="1">
    <location>
        <begin position="242"/>
        <end position="256"/>
    </location>
</feature>
<evidence type="ECO:0000313" key="3">
    <source>
        <dbReference type="EMBL" id="NYH88738.1"/>
    </source>
</evidence>
<gene>
    <name evidence="3" type="ORF">F4554_001376</name>
</gene>
<evidence type="ECO:0000256" key="1">
    <source>
        <dbReference type="SAM" id="MobiDB-lite"/>
    </source>
</evidence>
<dbReference type="PRINTS" id="PR01217">
    <property type="entry name" value="PRICHEXTENSN"/>
</dbReference>